<protein>
    <submittedName>
        <fullName evidence="1">Uncharacterized protein</fullName>
    </submittedName>
</protein>
<gene>
    <name evidence="1" type="ORF">LAU_0309</name>
</gene>
<proteinExistence type="predicted"/>
<reference evidence="1 2" key="1">
    <citation type="journal article" date="2011" name="Environ. Microbiol.">
        <title>Lausannevirus, a giant amoebal virus encoding histone doublets.</title>
        <authorList>
            <person name="Thomas V."/>
            <person name="Bertelli C."/>
            <person name="Collyn F."/>
            <person name="Casson N."/>
            <person name="Telenti A."/>
            <person name="Goesmann A."/>
            <person name="Croxatto A."/>
            <person name="Greub G."/>
        </authorList>
    </citation>
    <scope>NUCLEOTIDE SEQUENCE [LARGE SCALE GENOMIC DNA]</scope>
    <source>
        <strain evidence="1">7715</strain>
    </source>
</reference>
<dbReference type="GeneID" id="10399892"/>
<accession>F2WLN7</accession>
<dbReference type="KEGG" id="vg:10399892"/>
<dbReference type="Proteomes" id="UP000203366">
    <property type="component" value="Segment"/>
</dbReference>
<evidence type="ECO:0000313" key="1">
    <source>
        <dbReference type="EMBL" id="AEA07160.1"/>
    </source>
</evidence>
<name>F2WLN7_9VIRU</name>
<dbReference type="EMBL" id="HQ113105">
    <property type="protein sequence ID" value="AEA07160.1"/>
    <property type="molecule type" value="Genomic_DNA"/>
</dbReference>
<evidence type="ECO:0000313" key="2">
    <source>
        <dbReference type="Proteomes" id="UP000203366"/>
    </source>
</evidence>
<dbReference type="RefSeq" id="YP_004347272.1">
    <property type="nucleotide sequence ID" value="NC_015326.1"/>
</dbReference>
<keyword evidence="2" id="KW-1185">Reference proteome</keyword>
<organism evidence="1 2">
    <name type="scientific">Lausannevirus</name>
    <dbReference type="NCBI Taxonomy" id="999883"/>
    <lineage>
        <taxon>Viruses</taxon>
        <taxon>Varidnaviria</taxon>
        <taxon>Bamfordvirae</taxon>
        <taxon>Nucleocytoviricota</taxon>
        <taxon>Megaviricetes</taxon>
        <taxon>Pimascovirales</taxon>
        <taxon>Pimascovirales incertae sedis</taxon>
        <taxon>Marseilleviridae</taxon>
        <taxon>Losannavirus</taxon>
        <taxon>Losannavirus lausannense</taxon>
    </lineage>
</organism>
<sequence length="53" mass="6389">MNEGGILYFFFCFKRKKFVRPWSNELQDPHWCGLPLALVCRDLDASQKRRLKE</sequence>